<sequence>MRVRISSSLTRIHTIPSLSPIPTQVSKHSTIPYSTTPQTPKPPHEPQYSSPINAEPLHRYTTGGYHPITLGSLLHQGRYKILHKLGWGGYSTVWAARDEQEGRYVAIKICVSENYSNRGHQEINALKSPDDTQHVVRMVDHFDVEGPNGIHPCLVLEMLGPSVSDLVKDRFADGRLPGSLAKGVARQAMMGLDVLHRREIAHGDFHIRNLAFAITPTGNVPEDEFINLLGRPDIGYVRCNDGGRLGPGIPEYIVRPANIHLRSRPLSNTIKIVDFGESFPQNDAPEILRTPLVVRAPEVIFKDRLDHRVDLWSLGCMLFELFVGQPPFDNFMITPKILVEQMQEMAGEALPDRWVPLWESMRGEDVTEDGGPGLQEWLEEMYFDGERKEDLSRDDIVELGRIIRKLLRFEPGARTSVEEILNDPWFRD</sequence>
<dbReference type="InterPro" id="IPR017441">
    <property type="entry name" value="Protein_kinase_ATP_BS"/>
</dbReference>
<keyword evidence="10" id="KW-1185">Reference proteome</keyword>
<keyword evidence="3 6" id="KW-0547">Nucleotide-binding</keyword>
<feature type="binding site" evidence="6">
    <location>
        <position position="108"/>
    </location>
    <ligand>
        <name>ATP</name>
        <dbReference type="ChEBI" id="CHEBI:30616"/>
    </ligand>
</feature>
<dbReference type="PANTHER" id="PTHR45646:SF11">
    <property type="entry name" value="SERINE_THREONINE-PROTEIN KINASE DOA"/>
    <property type="match status" value="1"/>
</dbReference>
<dbReference type="SUPFAM" id="SSF56112">
    <property type="entry name" value="Protein kinase-like (PK-like)"/>
    <property type="match status" value="1"/>
</dbReference>
<dbReference type="Pfam" id="PF00069">
    <property type="entry name" value="Pkinase"/>
    <property type="match status" value="2"/>
</dbReference>
<evidence type="ECO:0000256" key="1">
    <source>
        <dbReference type="ARBA" id="ARBA00022527"/>
    </source>
</evidence>
<feature type="region of interest" description="Disordered" evidence="7">
    <location>
        <begin position="20"/>
        <end position="56"/>
    </location>
</feature>
<evidence type="ECO:0000313" key="9">
    <source>
        <dbReference type="EMBL" id="OJI81903.1"/>
    </source>
</evidence>
<dbReference type="GO" id="GO:0005634">
    <property type="term" value="C:nucleus"/>
    <property type="evidence" value="ECO:0007669"/>
    <property type="project" value="TreeGrafter"/>
</dbReference>
<dbReference type="EMBL" id="KV878205">
    <property type="protein sequence ID" value="OJI81903.1"/>
    <property type="molecule type" value="Genomic_DNA"/>
</dbReference>
<dbReference type="PANTHER" id="PTHR45646">
    <property type="entry name" value="SERINE/THREONINE-PROTEIN KINASE DOA-RELATED"/>
    <property type="match status" value="1"/>
</dbReference>
<evidence type="ECO:0000256" key="3">
    <source>
        <dbReference type="ARBA" id="ARBA00022741"/>
    </source>
</evidence>
<dbReference type="PROSITE" id="PS00107">
    <property type="entry name" value="PROTEIN_KINASE_ATP"/>
    <property type="match status" value="1"/>
</dbReference>
<dbReference type="InterPro" id="IPR051175">
    <property type="entry name" value="CLK_kinases"/>
</dbReference>
<feature type="compositionally biased region" description="Polar residues" evidence="7">
    <location>
        <begin position="20"/>
        <end position="38"/>
    </location>
</feature>
<dbReference type="InterPro" id="IPR011009">
    <property type="entry name" value="Kinase-like_dom_sf"/>
</dbReference>
<dbReference type="OrthoDB" id="5979581at2759"/>
<reference evidence="10" key="1">
    <citation type="journal article" date="2017" name="Genome Biol.">
        <title>Comparative genomics reveals high biological diversity and specific adaptations in the industrially and medically important fungal genus Aspergillus.</title>
        <authorList>
            <person name="de Vries R.P."/>
            <person name="Riley R."/>
            <person name="Wiebenga A."/>
            <person name="Aguilar-Osorio G."/>
            <person name="Amillis S."/>
            <person name="Uchima C.A."/>
            <person name="Anderluh G."/>
            <person name="Asadollahi M."/>
            <person name="Askin M."/>
            <person name="Barry K."/>
            <person name="Battaglia E."/>
            <person name="Bayram O."/>
            <person name="Benocci T."/>
            <person name="Braus-Stromeyer S.A."/>
            <person name="Caldana C."/>
            <person name="Canovas D."/>
            <person name="Cerqueira G.C."/>
            <person name="Chen F."/>
            <person name="Chen W."/>
            <person name="Choi C."/>
            <person name="Clum A."/>
            <person name="Dos Santos R.A."/>
            <person name="Damasio A.R."/>
            <person name="Diallinas G."/>
            <person name="Emri T."/>
            <person name="Fekete E."/>
            <person name="Flipphi M."/>
            <person name="Freyberg S."/>
            <person name="Gallo A."/>
            <person name="Gournas C."/>
            <person name="Habgood R."/>
            <person name="Hainaut M."/>
            <person name="Harispe M.L."/>
            <person name="Henrissat B."/>
            <person name="Hilden K.S."/>
            <person name="Hope R."/>
            <person name="Hossain A."/>
            <person name="Karabika E."/>
            <person name="Karaffa L."/>
            <person name="Karanyi Z."/>
            <person name="Krasevec N."/>
            <person name="Kuo A."/>
            <person name="Kusch H."/>
            <person name="LaButti K."/>
            <person name="Lagendijk E.L."/>
            <person name="Lapidus A."/>
            <person name="Levasseur A."/>
            <person name="Lindquist E."/>
            <person name="Lipzen A."/>
            <person name="Logrieco A.F."/>
            <person name="MacCabe A."/>
            <person name="Maekelae M.R."/>
            <person name="Malavazi I."/>
            <person name="Melin P."/>
            <person name="Meyer V."/>
            <person name="Mielnichuk N."/>
            <person name="Miskei M."/>
            <person name="Molnar A.P."/>
            <person name="Mule G."/>
            <person name="Ngan C.Y."/>
            <person name="Orejas M."/>
            <person name="Orosz E."/>
            <person name="Ouedraogo J.P."/>
            <person name="Overkamp K.M."/>
            <person name="Park H.-S."/>
            <person name="Perrone G."/>
            <person name="Piumi F."/>
            <person name="Punt P.J."/>
            <person name="Ram A.F."/>
            <person name="Ramon A."/>
            <person name="Rauscher S."/>
            <person name="Record E."/>
            <person name="Riano-Pachon D.M."/>
            <person name="Robert V."/>
            <person name="Roehrig J."/>
            <person name="Ruller R."/>
            <person name="Salamov A."/>
            <person name="Salih N.S."/>
            <person name="Samson R.A."/>
            <person name="Sandor E."/>
            <person name="Sanguinetti M."/>
            <person name="Schuetze T."/>
            <person name="Sepcic K."/>
            <person name="Shelest E."/>
            <person name="Sherlock G."/>
            <person name="Sophianopoulou V."/>
            <person name="Squina F.M."/>
            <person name="Sun H."/>
            <person name="Susca A."/>
            <person name="Todd R.B."/>
            <person name="Tsang A."/>
            <person name="Unkles S.E."/>
            <person name="van de Wiele N."/>
            <person name="van Rossen-Uffink D."/>
            <person name="Oliveira J.V."/>
            <person name="Vesth T.C."/>
            <person name="Visser J."/>
            <person name="Yu J.-H."/>
            <person name="Zhou M."/>
            <person name="Andersen M.R."/>
            <person name="Archer D.B."/>
            <person name="Baker S.E."/>
            <person name="Benoit I."/>
            <person name="Brakhage A.A."/>
            <person name="Braus G.H."/>
            <person name="Fischer R."/>
            <person name="Frisvad J.C."/>
            <person name="Goldman G.H."/>
            <person name="Houbraken J."/>
            <person name="Oakley B."/>
            <person name="Pocsi I."/>
            <person name="Scazzocchio C."/>
            <person name="Seiboth B."/>
            <person name="vanKuyk P.A."/>
            <person name="Wortman J."/>
            <person name="Dyer P.S."/>
            <person name="Grigoriev I.V."/>
        </authorList>
    </citation>
    <scope>NUCLEOTIDE SEQUENCE [LARGE SCALE GENOMIC DNA]</scope>
    <source>
        <strain evidence="10">CBS 134.48</strain>
    </source>
</reference>
<proteinExistence type="predicted"/>
<keyword evidence="4" id="KW-0418">Kinase</keyword>
<dbReference type="GO" id="GO:0005524">
    <property type="term" value="F:ATP binding"/>
    <property type="evidence" value="ECO:0007669"/>
    <property type="project" value="UniProtKB-UniRule"/>
</dbReference>
<dbReference type="GO" id="GO:0043484">
    <property type="term" value="P:regulation of RNA splicing"/>
    <property type="evidence" value="ECO:0007669"/>
    <property type="project" value="TreeGrafter"/>
</dbReference>
<evidence type="ECO:0000256" key="7">
    <source>
        <dbReference type="SAM" id="MobiDB-lite"/>
    </source>
</evidence>
<name>A0A1L9MY09_ASPTC</name>
<keyword evidence="2" id="KW-0808">Transferase</keyword>
<dbReference type="SMART" id="SM00220">
    <property type="entry name" value="S_TKc"/>
    <property type="match status" value="1"/>
</dbReference>
<dbReference type="AlphaFoldDB" id="A0A1L9MY09"/>
<keyword evidence="5 6" id="KW-0067">ATP-binding</keyword>
<dbReference type="InterPro" id="IPR000719">
    <property type="entry name" value="Prot_kinase_dom"/>
</dbReference>
<organism evidence="9 10">
    <name type="scientific">Aspergillus tubingensis (strain CBS 134.48)</name>
    <dbReference type="NCBI Taxonomy" id="767770"/>
    <lineage>
        <taxon>Eukaryota</taxon>
        <taxon>Fungi</taxon>
        <taxon>Dikarya</taxon>
        <taxon>Ascomycota</taxon>
        <taxon>Pezizomycotina</taxon>
        <taxon>Eurotiomycetes</taxon>
        <taxon>Eurotiomycetidae</taxon>
        <taxon>Eurotiales</taxon>
        <taxon>Aspergillaceae</taxon>
        <taxon>Aspergillus</taxon>
        <taxon>Aspergillus subgen. Circumdati</taxon>
    </lineage>
</organism>
<dbReference type="Gene3D" id="1.10.510.10">
    <property type="entry name" value="Transferase(Phosphotransferase) domain 1"/>
    <property type="match status" value="1"/>
</dbReference>
<dbReference type="PROSITE" id="PS50011">
    <property type="entry name" value="PROTEIN_KINASE_DOM"/>
    <property type="match status" value="1"/>
</dbReference>
<evidence type="ECO:0000256" key="5">
    <source>
        <dbReference type="ARBA" id="ARBA00022840"/>
    </source>
</evidence>
<keyword evidence="1" id="KW-0723">Serine/threonine-protein kinase</keyword>
<evidence type="ECO:0000256" key="6">
    <source>
        <dbReference type="PROSITE-ProRule" id="PRU10141"/>
    </source>
</evidence>
<feature type="domain" description="Protein kinase" evidence="8">
    <location>
        <begin position="79"/>
        <end position="426"/>
    </location>
</feature>
<dbReference type="VEuPathDB" id="FungiDB:ASPTUDRAFT_740990"/>
<accession>A0A1L9MY09</accession>
<gene>
    <name evidence="9" type="ORF">ASPTUDRAFT_740990</name>
</gene>
<evidence type="ECO:0000259" key="8">
    <source>
        <dbReference type="PROSITE" id="PS50011"/>
    </source>
</evidence>
<dbReference type="Proteomes" id="UP000184304">
    <property type="component" value="Unassembled WGS sequence"/>
</dbReference>
<evidence type="ECO:0000256" key="4">
    <source>
        <dbReference type="ARBA" id="ARBA00022777"/>
    </source>
</evidence>
<dbReference type="OMA" id="HRYRQGG"/>
<evidence type="ECO:0000256" key="2">
    <source>
        <dbReference type="ARBA" id="ARBA00022679"/>
    </source>
</evidence>
<evidence type="ECO:0000313" key="10">
    <source>
        <dbReference type="Proteomes" id="UP000184304"/>
    </source>
</evidence>
<dbReference type="Gene3D" id="3.30.200.20">
    <property type="entry name" value="Phosphorylase Kinase, domain 1"/>
    <property type="match status" value="1"/>
</dbReference>
<dbReference type="STRING" id="767770.A0A1L9MY09"/>
<dbReference type="GO" id="GO:0004674">
    <property type="term" value="F:protein serine/threonine kinase activity"/>
    <property type="evidence" value="ECO:0007669"/>
    <property type="project" value="UniProtKB-KW"/>
</dbReference>
<protein>
    <recommendedName>
        <fullName evidence="8">Protein kinase domain-containing protein</fullName>
    </recommendedName>
</protein>